<dbReference type="Proteomes" id="UP000177026">
    <property type="component" value="Unassembled WGS sequence"/>
</dbReference>
<protein>
    <submittedName>
        <fullName evidence="2">Uncharacterized protein</fullName>
    </submittedName>
</protein>
<feature type="transmembrane region" description="Helical" evidence="1">
    <location>
        <begin position="5"/>
        <end position="21"/>
    </location>
</feature>
<feature type="transmembrane region" description="Helical" evidence="1">
    <location>
        <begin position="41"/>
        <end position="63"/>
    </location>
</feature>
<keyword evidence="1" id="KW-0812">Transmembrane</keyword>
<reference evidence="2 3" key="1">
    <citation type="journal article" date="2016" name="Nat. Commun.">
        <title>Thousands of microbial genomes shed light on interconnected biogeochemical processes in an aquifer system.</title>
        <authorList>
            <person name="Anantharaman K."/>
            <person name="Brown C.T."/>
            <person name="Hug L.A."/>
            <person name="Sharon I."/>
            <person name="Castelle C.J."/>
            <person name="Probst A.J."/>
            <person name="Thomas B.C."/>
            <person name="Singh A."/>
            <person name="Wilkins M.J."/>
            <person name="Karaoz U."/>
            <person name="Brodie E.L."/>
            <person name="Williams K.H."/>
            <person name="Hubbard S.S."/>
            <person name="Banfield J.F."/>
        </authorList>
    </citation>
    <scope>NUCLEOTIDE SEQUENCE [LARGE SCALE GENOMIC DNA]</scope>
</reference>
<keyword evidence="1" id="KW-1133">Transmembrane helix</keyword>
<keyword evidence="1" id="KW-0472">Membrane</keyword>
<organism evidence="2 3">
    <name type="scientific">Candidatus Roizmanbacteria bacterium RIFCSPHIGHO2_01_FULL_39_8</name>
    <dbReference type="NCBI Taxonomy" id="1802033"/>
    <lineage>
        <taxon>Bacteria</taxon>
        <taxon>Candidatus Roizmaniibacteriota</taxon>
    </lineage>
</organism>
<dbReference type="EMBL" id="MFZI01000039">
    <property type="protein sequence ID" value="OGK20187.1"/>
    <property type="molecule type" value="Genomic_DNA"/>
</dbReference>
<gene>
    <name evidence="2" type="ORF">A2866_01645</name>
</gene>
<evidence type="ECO:0000256" key="1">
    <source>
        <dbReference type="SAM" id="Phobius"/>
    </source>
</evidence>
<proteinExistence type="predicted"/>
<comment type="caution">
    <text evidence="2">The sequence shown here is derived from an EMBL/GenBank/DDBJ whole genome shotgun (WGS) entry which is preliminary data.</text>
</comment>
<evidence type="ECO:0000313" key="3">
    <source>
        <dbReference type="Proteomes" id="UP000177026"/>
    </source>
</evidence>
<dbReference type="AlphaFoldDB" id="A0A1F7GML4"/>
<name>A0A1F7GML4_9BACT</name>
<evidence type="ECO:0000313" key="2">
    <source>
        <dbReference type="EMBL" id="OGK20187.1"/>
    </source>
</evidence>
<sequence>MDLSYQVLFLIVCVLGVGYFMRKSFYGTEQRVMGVFVPRPIIMGAIAFMLGLFLWIVVNILILRFG</sequence>
<accession>A0A1F7GML4</accession>